<evidence type="ECO:0000256" key="2">
    <source>
        <dbReference type="PROSITE-ProRule" id="PRU00176"/>
    </source>
</evidence>
<dbReference type="GO" id="GO:0009535">
    <property type="term" value="C:chloroplast thylakoid membrane"/>
    <property type="evidence" value="ECO:0007669"/>
    <property type="project" value="TreeGrafter"/>
</dbReference>
<dbReference type="AlphaFoldDB" id="A0A835PZY3"/>
<dbReference type="Proteomes" id="UP000639772">
    <property type="component" value="Chromosome 11"/>
</dbReference>
<dbReference type="SMART" id="SM00360">
    <property type="entry name" value="RRM"/>
    <property type="match status" value="2"/>
</dbReference>
<dbReference type="CDD" id="cd00590">
    <property type="entry name" value="RRM_SF"/>
    <property type="match status" value="1"/>
</dbReference>
<evidence type="ECO:0000313" key="5">
    <source>
        <dbReference type="EMBL" id="KAG0462088.1"/>
    </source>
</evidence>
<dbReference type="GO" id="GO:1901259">
    <property type="term" value="P:chloroplast rRNA processing"/>
    <property type="evidence" value="ECO:0007669"/>
    <property type="project" value="TreeGrafter"/>
</dbReference>
<evidence type="ECO:0000259" key="3">
    <source>
        <dbReference type="PROSITE" id="PS50102"/>
    </source>
</evidence>
<evidence type="ECO:0000256" key="1">
    <source>
        <dbReference type="ARBA" id="ARBA00022884"/>
    </source>
</evidence>
<keyword evidence="6" id="KW-1185">Reference proteome</keyword>
<keyword evidence="1 2" id="KW-0694">RNA-binding</keyword>
<feature type="domain" description="RRM" evidence="3">
    <location>
        <begin position="183"/>
        <end position="261"/>
    </location>
</feature>
<accession>A0A835PZY3</accession>
<feature type="domain" description="RRM" evidence="3">
    <location>
        <begin position="85"/>
        <end position="162"/>
    </location>
</feature>
<dbReference type="SMART" id="SM00361">
    <property type="entry name" value="RRM_1"/>
    <property type="match status" value="2"/>
</dbReference>
<dbReference type="PROSITE" id="PS50102">
    <property type="entry name" value="RRM"/>
    <property type="match status" value="2"/>
</dbReference>
<comment type="caution">
    <text evidence="5">The sequence shown here is derived from an EMBL/GenBank/DDBJ whole genome shotgun (WGS) entry which is preliminary data.</text>
</comment>
<dbReference type="GO" id="GO:0003729">
    <property type="term" value="F:mRNA binding"/>
    <property type="evidence" value="ECO:0007669"/>
    <property type="project" value="TreeGrafter"/>
</dbReference>
<dbReference type="Gene3D" id="3.30.70.330">
    <property type="match status" value="2"/>
</dbReference>
<dbReference type="PANTHER" id="PTHR48025">
    <property type="entry name" value="OS02G0815200 PROTEIN"/>
    <property type="match status" value="1"/>
</dbReference>
<protein>
    <recommendedName>
        <fullName evidence="3">RRM domain-containing protein</fullName>
    </recommendedName>
</protein>
<dbReference type="SUPFAM" id="SSF54928">
    <property type="entry name" value="RNA-binding domain, RBD"/>
    <property type="match status" value="1"/>
</dbReference>
<sequence length="278" mass="30904">MAAMAAAAAVSTRLSLTNSCTTSLGCSLYSPVVSLKLRVATLPDRLSQKRLFLFPACFAAQGIEVEEKVEAETGPEIRSVDENRTKLYVMNLPWSFSSLEVQKLFDQCGAVEEVEIIRMPNGRSKGYAFVTMESPEEAKAAIGKMDFLDLNGRIIRVQMAKRFKKPDYTREHKMITHNDERNHRIYVGNLDWKAGANNLRDFFSTKFKPVYAKVVFENHSGMSSGYGFVGFATKEEAEAAISELDGVELMGRPVRLQLSKKMTVASGSNGGHKMVEEP</sequence>
<dbReference type="Pfam" id="PF00076">
    <property type="entry name" value="RRM_1"/>
    <property type="match status" value="2"/>
</dbReference>
<proteinExistence type="predicted"/>
<evidence type="ECO:0000313" key="4">
    <source>
        <dbReference type="EMBL" id="KAG0460668.1"/>
    </source>
</evidence>
<organism evidence="5 7">
    <name type="scientific">Vanilla planifolia</name>
    <name type="common">Vanilla</name>
    <dbReference type="NCBI Taxonomy" id="51239"/>
    <lineage>
        <taxon>Eukaryota</taxon>
        <taxon>Viridiplantae</taxon>
        <taxon>Streptophyta</taxon>
        <taxon>Embryophyta</taxon>
        <taxon>Tracheophyta</taxon>
        <taxon>Spermatophyta</taxon>
        <taxon>Magnoliopsida</taxon>
        <taxon>Liliopsida</taxon>
        <taxon>Asparagales</taxon>
        <taxon>Orchidaceae</taxon>
        <taxon>Vanilloideae</taxon>
        <taxon>Vanilleae</taxon>
        <taxon>Vanilla</taxon>
    </lineage>
</organism>
<dbReference type="InterPro" id="IPR050502">
    <property type="entry name" value="Euk_RNA-bind_prot"/>
</dbReference>
<dbReference type="OrthoDB" id="439808at2759"/>
<dbReference type="InterPro" id="IPR003954">
    <property type="entry name" value="RRM_euk-type"/>
</dbReference>
<reference evidence="6 7" key="1">
    <citation type="journal article" date="2020" name="Nat. Food">
        <title>A phased Vanilla planifolia genome enables genetic improvement of flavour and production.</title>
        <authorList>
            <person name="Hasing T."/>
            <person name="Tang H."/>
            <person name="Brym M."/>
            <person name="Khazi F."/>
            <person name="Huang T."/>
            <person name="Chambers A.H."/>
        </authorList>
    </citation>
    <scope>NUCLEOTIDE SEQUENCE [LARGE SCALE GENOMIC DNA]</scope>
    <source>
        <tissue evidence="5">Leaf</tissue>
    </source>
</reference>
<dbReference type="EMBL" id="JADCNL010000011">
    <property type="protein sequence ID" value="KAG0460668.1"/>
    <property type="molecule type" value="Genomic_DNA"/>
</dbReference>
<gene>
    <name evidence="5" type="ORF">HPP92_020564</name>
    <name evidence="4" type="ORF">HPP92_020965</name>
</gene>
<evidence type="ECO:0000313" key="6">
    <source>
        <dbReference type="Proteomes" id="UP000636800"/>
    </source>
</evidence>
<name>A0A835PZY3_VANPL</name>
<dbReference type="InterPro" id="IPR012677">
    <property type="entry name" value="Nucleotide-bd_a/b_plait_sf"/>
</dbReference>
<dbReference type="InterPro" id="IPR035979">
    <property type="entry name" value="RBD_domain_sf"/>
</dbReference>
<evidence type="ECO:0000313" key="7">
    <source>
        <dbReference type="Proteomes" id="UP000639772"/>
    </source>
</evidence>
<dbReference type="InterPro" id="IPR000504">
    <property type="entry name" value="RRM_dom"/>
</dbReference>
<dbReference type="PANTHER" id="PTHR48025:SF6">
    <property type="entry name" value="RRM DOMAIN-CONTAINING PROTEIN"/>
    <property type="match status" value="1"/>
</dbReference>
<dbReference type="EMBL" id="JADCNM010000011">
    <property type="protein sequence ID" value="KAG0462088.1"/>
    <property type="molecule type" value="Genomic_DNA"/>
</dbReference>
<dbReference type="Proteomes" id="UP000636800">
    <property type="component" value="Chromosome 11"/>
</dbReference>